<sequence length="163" mass="18343">MISSLILTSVLLLIVSLSYIYTTSGDATISNVPCRPNHNCGKHGYSYTWCYTDSRNNWDYCCDTPCQYDEQNALRCKSGTYDKFCGNPGNQTALLVNCVGWWPCGHHDYGYYWCYTDNYGKGWGYCCHPNATCSSRSGYVGNVCNVGMYKDTGGYWAPCKAIY</sequence>
<dbReference type="AlphaFoldDB" id="A0ABD3TM03"/>
<dbReference type="Proteomes" id="UP001634394">
    <property type="component" value="Unassembled WGS sequence"/>
</dbReference>
<keyword evidence="3" id="KW-1185">Reference proteome</keyword>
<gene>
    <name evidence="2" type="ORF">ACJMK2_022504</name>
</gene>
<accession>A0ABD3TM03</accession>
<comment type="caution">
    <text evidence="2">The sequence shown here is derived from an EMBL/GenBank/DDBJ whole genome shotgun (WGS) entry which is preliminary data.</text>
</comment>
<feature type="signal peptide" evidence="1">
    <location>
        <begin position="1"/>
        <end position="25"/>
    </location>
</feature>
<protein>
    <submittedName>
        <fullName evidence="2">Uncharacterized protein</fullName>
    </submittedName>
</protein>
<feature type="chain" id="PRO_5044810084" evidence="1">
    <location>
        <begin position="26"/>
        <end position="163"/>
    </location>
</feature>
<proteinExistence type="predicted"/>
<keyword evidence="1" id="KW-0732">Signal</keyword>
<evidence type="ECO:0000256" key="1">
    <source>
        <dbReference type="SAM" id="SignalP"/>
    </source>
</evidence>
<organism evidence="2 3">
    <name type="scientific">Sinanodonta woodiana</name>
    <name type="common">Chinese pond mussel</name>
    <name type="synonym">Anodonta woodiana</name>
    <dbReference type="NCBI Taxonomy" id="1069815"/>
    <lineage>
        <taxon>Eukaryota</taxon>
        <taxon>Metazoa</taxon>
        <taxon>Spiralia</taxon>
        <taxon>Lophotrochozoa</taxon>
        <taxon>Mollusca</taxon>
        <taxon>Bivalvia</taxon>
        <taxon>Autobranchia</taxon>
        <taxon>Heteroconchia</taxon>
        <taxon>Palaeoheterodonta</taxon>
        <taxon>Unionida</taxon>
        <taxon>Unionoidea</taxon>
        <taxon>Unionidae</taxon>
        <taxon>Unioninae</taxon>
        <taxon>Sinanodonta</taxon>
    </lineage>
</organism>
<dbReference type="EMBL" id="JBJQND010000018">
    <property type="protein sequence ID" value="KAL3837123.1"/>
    <property type="molecule type" value="Genomic_DNA"/>
</dbReference>
<name>A0ABD3TM03_SINWO</name>
<evidence type="ECO:0000313" key="3">
    <source>
        <dbReference type="Proteomes" id="UP001634394"/>
    </source>
</evidence>
<evidence type="ECO:0000313" key="2">
    <source>
        <dbReference type="EMBL" id="KAL3837123.1"/>
    </source>
</evidence>
<reference evidence="2 3" key="1">
    <citation type="submission" date="2024-11" db="EMBL/GenBank/DDBJ databases">
        <title>Chromosome-level genome assembly of the freshwater bivalve Anodonta woodiana.</title>
        <authorList>
            <person name="Chen X."/>
        </authorList>
    </citation>
    <scope>NUCLEOTIDE SEQUENCE [LARGE SCALE GENOMIC DNA]</scope>
    <source>
        <strain evidence="2">MN2024</strain>
        <tissue evidence="2">Gills</tissue>
    </source>
</reference>